<sequence length="312" mass="30904">MPGAASRRLRAVLMGPLRPARVLGVFPAVVYLLHEGGAVVAVCATDAVRLPNSVVLAAPRAAAPFADVEVTGPAWLGAGRLRAGPLAVTVTRWWTPRRPLPVSGTDALGAGLGVLEAAMVPSGLPQAALADLDGLVGGAGQGDLDRAARAASRLVGLGPGLTPSGDDVLAGFLVAHRHLTPPAHPLAGFAGALAARLGAVADGRTTALSADLLGHAARGEGCPQLIGLVEAVAGHASVASRLGDLLPVGHTSGADLALGVAAAARAVLGTDAPPPAPRPGPPWPLVRCPSRAASDTPLAGPVPPYPLGEEIS</sequence>
<dbReference type="RefSeq" id="WP_231331721.1">
    <property type="nucleotide sequence ID" value="NZ_CP059572.1"/>
</dbReference>
<dbReference type="Proteomes" id="UP001049518">
    <property type="component" value="Chromosome"/>
</dbReference>
<feature type="compositionally biased region" description="Pro residues" evidence="1">
    <location>
        <begin position="272"/>
        <end position="284"/>
    </location>
</feature>
<reference evidence="2" key="1">
    <citation type="submission" date="2020-07" db="EMBL/GenBank/DDBJ databases">
        <authorList>
            <person name="Tarantini F.S."/>
            <person name="Hong K.W."/>
            <person name="Chan K.G."/>
        </authorList>
    </citation>
    <scope>NUCLEOTIDE SEQUENCE</scope>
    <source>
        <strain evidence="2">32-07</strain>
    </source>
</reference>
<accession>A0ABX8R6L9</accession>
<keyword evidence="3" id="KW-1185">Reference proteome</keyword>
<evidence type="ECO:0000313" key="2">
    <source>
        <dbReference type="EMBL" id="QXJ25612.1"/>
    </source>
</evidence>
<name>A0ABX8R6L9_9ACTN</name>
<feature type="region of interest" description="Disordered" evidence="1">
    <location>
        <begin position="271"/>
        <end position="312"/>
    </location>
</feature>
<organism evidence="2 3">
    <name type="scientific">Actinomadura graeca</name>
    <dbReference type="NCBI Taxonomy" id="2750812"/>
    <lineage>
        <taxon>Bacteria</taxon>
        <taxon>Bacillati</taxon>
        <taxon>Actinomycetota</taxon>
        <taxon>Actinomycetes</taxon>
        <taxon>Streptosporangiales</taxon>
        <taxon>Thermomonosporaceae</taxon>
        <taxon>Actinomadura</taxon>
    </lineage>
</organism>
<dbReference type="InterPro" id="IPR021530">
    <property type="entry name" value="AllH-like"/>
</dbReference>
<gene>
    <name evidence="2" type="ORF">AGRA3207_007130</name>
</gene>
<protein>
    <submittedName>
        <fullName evidence="2">DUF2877 domain-containing protein</fullName>
    </submittedName>
</protein>
<evidence type="ECO:0000313" key="3">
    <source>
        <dbReference type="Proteomes" id="UP001049518"/>
    </source>
</evidence>
<proteinExistence type="predicted"/>
<dbReference type="EMBL" id="CP059572">
    <property type="protein sequence ID" value="QXJ25612.1"/>
    <property type="molecule type" value="Genomic_DNA"/>
</dbReference>
<dbReference type="Pfam" id="PF11392">
    <property type="entry name" value="AllH"/>
    <property type="match status" value="1"/>
</dbReference>
<evidence type="ECO:0000256" key="1">
    <source>
        <dbReference type="SAM" id="MobiDB-lite"/>
    </source>
</evidence>